<evidence type="ECO:0000313" key="2">
    <source>
        <dbReference type="EMBL" id="KMO79390.1"/>
    </source>
</evidence>
<gene>
    <name evidence="2" type="primary">ybfK</name>
    <name evidence="2" type="ORF">MCHUDSM44219_02932</name>
</gene>
<dbReference type="PANTHER" id="PTHR43194:SF5">
    <property type="entry name" value="PIMELOYL-[ACYL-CARRIER PROTEIN] METHYL ESTER ESTERASE"/>
    <property type="match status" value="1"/>
</dbReference>
<proteinExistence type="predicted"/>
<dbReference type="PRINTS" id="PR00111">
    <property type="entry name" value="ABHYDROLASE"/>
</dbReference>
<accession>A0A0J6W819</accession>
<keyword evidence="3" id="KW-1185">Reference proteome</keyword>
<feature type="domain" description="AB hydrolase-1" evidence="1">
    <location>
        <begin position="24"/>
        <end position="265"/>
    </location>
</feature>
<dbReference type="RefSeq" id="WP_048418898.1">
    <property type="nucleotide sequence ID" value="NZ_JYNX01000036.1"/>
</dbReference>
<dbReference type="PANTHER" id="PTHR43194">
    <property type="entry name" value="HYDROLASE ALPHA/BETA FOLD FAMILY"/>
    <property type="match status" value="1"/>
</dbReference>
<dbReference type="EC" id="3.1.1.1" evidence="2"/>
<dbReference type="AlphaFoldDB" id="A0A0J6W819"/>
<keyword evidence="2" id="KW-0378">Hydrolase</keyword>
<sequence>MPTVTVPAATVEYRESGPKDSAYPPVVFVHGALVDSRLWDAVAADLAGQGFRCLQPDLPLGAHRIPVDDRAALTPTGVADLVHDLLVALDLEDVTLVGNDTGGGVCQFLIDAHPERIGRLVLTNCDAFDKFPPFPFNAVFAMMRTRPAVTALMATMGPTALRHSPLGYGLLAKNLDPALTASWLTPARTDRRIAGDFAALARGIGGTDLTHVAPRLHRFTKPVTVVWGQDDRCFTPALGRRLAALFPDATTVDVPHASTFVPLDAPAAVSKAIRQANTGIGSPRR</sequence>
<dbReference type="InterPro" id="IPR000073">
    <property type="entry name" value="AB_hydrolase_1"/>
</dbReference>
<dbReference type="EMBL" id="JYNX01000036">
    <property type="protein sequence ID" value="KMO79390.1"/>
    <property type="molecule type" value="Genomic_DNA"/>
</dbReference>
<dbReference type="GO" id="GO:0106435">
    <property type="term" value="F:carboxylesterase activity"/>
    <property type="evidence" value="ECO:0007669"/>
    <property type="project" value="UniProtKB-EC"/>
</dbReference>
<organism evidence="2 3">
    <name type="scientific">Mycolicibacterium chubuense</name>
    <name type="common">Mycobacterium chubuense</name>
    <dbReference type="NCBI Taxonomy" id="1800"/>
    <lineage>
        <taxon>Bacteria</taxon>
        <taxon>Bacillati</taxon>
        <taxon>Actinomycetota</taxon>
        <taxon>Actinomycetes</taxon>
        <taxon>Mycobacteriales</taxon>
        <taxon>Mycobacteriaceae</taxon>
        <taxon>Mycolicibacterium</taxon>
    </lineage>
</organism>
<dbReference type="Proteomes" id="UP000036176">
    <property type="component" value="Unassembled WGS sequence"/>
</dbReference>
<protein>
    <submittedName>
        <fullName evidence="2">Carboxylesterase YbfK</fullName>
        <ecNumber evidence="2">3.1.1.1</ecNumber>
    </submittedName>
</protein>
<dbReference type="Gene3D" id="3.40.50.1820">
    <property type="entry name" value="alpha/beta hydrolase"/>
    <property type="match status" value="1"/>
</dbReference>
<dbReference type="SUPFAM" id="SSF53474">
    <property type="entry name" value="alpha/beta-Hydrolases"/>
    <property type="match status" value="1"/>
</dbReference>
<dbReference type="Pfam" id="PF00561">
    <property type="entry name" value="Abhydrolase_1"/>
    <property type="match status" value="1"/>
</dbReference>
<dbReference type="OrthoDB" id="3400345at2"/>
<reference evidence="2 3" key="1">
    <citation type="journal article" date="2015" name="Genome Biol. Evol.">
        <title>Characterization of Three Mycobacterium spp. with Potential Use in Bioremediation by Genome Sequencing and Comparative Genomics.</title>
        <authorList>
            <person name="Das S."/>
            <person name="Pettersson B.M."/>
            <person name="Behra P.R."/>
            <person name="Ramesh M."/>
            <person name="Dasgupta S."/>
            <person name="Bhattacharya A."/>
            <person name="Kirsebom L.A."/>
        </authorList>
    </citation>
    <scope>NUCLEOTIDE SEQUENCE [LARGE SCALE GENOMIC DNA]</scope>
    <source>
        <strain evidence="2 3">DSM 44219</strain>
    </source>
</reference>
<comment type="caution">
    <text evidence="2">The sequence shown here is derived from an EMBL/GenBank/DDBJ whole genome shotgun (WGS) entry which is preliminary data.</text>
</comment>
<dbReference type="InterPro" id="IPR050228">
    <property type="entry name" value="Carboxylesterase_BioH"/>
</dbReference>
<evidence type="ECO:0000259" key="1">
    <source>
        <dbReference type="Pfam" id="PF00561"/>
    </source>
</evidence>
<evidence type="ECO:0000313" key="3">
    <source>
        <dbReference type="Proteomes" id="UP000036176"/>
    </source>
</evidence>
<name>A0A0J6W819_MYCCU</name>
<dbReference type="InterPro" id="IPR029058">
    <property type="entry name" value="AB_hydrolase_fold"/>
</dbReference>
<dbReference type="PATRIC" id="fig|1800.3.peg.2936"/>